<dbReference type="InterPro" id="IPR052106">
    <property type="entry name" value="PINc/VapC_TA"/>
</dbReference>
<dbReference type="Gene3D" id="3.40.50.1010">
    <property type="entry name" value="5'-nuclease"/>
    <property type="match status" value="1"/>
</dbReference>
<evidence type="ECO:0000256" key="4">
    <source>
        <dbReference type="ARBA" id="ARBA00022842"/>
    </source>
</evidence>
<comment type="caution">
    <text evidence="6">The sequence shown here is derived from an EMBL/GenBank/DDBJ whole genome shotgun (WGS) entry which is preliminary data.</text>
</comment>
<organism evidence="6 7">
    <name type="scientific">Candidatus Hakubella thermalkaliphila</name>
    <dbReference type="NCBI Taxonomy" id="2754717"/>
    <lineage>
        <taxon>Bacteria</taxon>
        <taxon>Bacillati</taxon>
        <taxon>Actinomycetota</taxon>
        <taxon>Actinomycetota incertae sedis</taxon>
        <taxon>Candidatus Hakubellales</taxon>
        <taxon>Candidatus Hakubellaceae</taxon>
        <taxon>Candidatus Hakubella</taxon>
    </lineage>
</organism>
<dbReference type="GO" id="GO:0016787">
    <property type="term" value="F:hydrolase activity"/>
    <property type="evidence" value="ECO:0007669"/>
    <property type="project" value="UniProtKB-KW"/>
</dbReference>
<evidence type="ECO:0000313" key="7">
    <source>
        <dbReference type="Proteomes" id="UP000580051"/>
    </source>
</evidence>
<dbReference type="Proteomes" id="UP000580051">
    <property type="component" value="Unassembled WGS sequence"/>
</dbReference>
<dbReference type="RefSeq" id="WP_176226172.1">
    <property type="nucleotide sequence ID" value="NZ_BLRV01000014.1"/>
</dbReference>
<evidence type="ECO:0000256" key="2">
    <source>
        <dbReference type="ARBA" id="ARBA00022723"/>
    </source>
</evidence>
<keyword evidence="2" id="KW-0479">Metal-binding</keyword>
<name>A0A6V8NNY7_9ACTN</name>
<dbReference type="PANTHER" id="PTHR38826:SF5">
    <property type="entry name" value="RIBONUCLEASE VAPC13"/>
    <property type="match status" value="1"/>
</dbReference>
<dbReference type="GO" id="GO:0004518">
    <property type="term" value="F:nuclease activity"/>
    <property type="evidence" value="ECO:0007669"/>
    <property type="project" value="UniProtKB-KW"/>
</dbReference>
<protein>
    <recommendedName>
        <fullName evidence="5">PIN domain-containing protein</fullName>
    </recommendedName>
</protein>
<gene>
    <name evidence="6" type="ORF">HKBW3S06_00256</name>
</gene>
<dbReference type="SMART" id="SM00670">
    <property type="entry name" value="PINc"/>
    <property type="match status" value="1"/>
</dbReference>
<keyword evidence="4" id="KW-0460">Magnesium</keyword>
<sequence length="169" mass="19316">MPKNLKDFRGKEPIFIDANIFLHHAFDVNPVSVEFLKKVESFDLKAYTSALVIEEVTFKLIMQSASNFLDKVTLQSVKALLKDTESREKVFRPVEEYRRYINSLKDFGLRILDLTDKDMTAVVQKAKTYGLLTADAAHLAVMERKRITHMASSDGDFEAVNNITLWSPD</sequence>
<dbReference type="InterPro" id="IPR002716">
    <property type="entry name" value="PIN_dom"/>
</dbReference>
<dbReference type="SUPFAM" id="SSF88723">
    <property type="entry name" value="PIN domain-like"/>
    <property type="match status" value="1"/>
</dbReference>
<feature type="domain" description="PIN" evidence="5">
    <location>
        <begin position="12"/>
        <end position="159"/>
    </location>
</feature>
<evidence type="ECO:0000256" key="1">
    <source>
        <dbReference type="ARBA" id="ARBA00022722"/>
    </source>
</evidence>
<evidence type="ECO:0000259" key="5">
    <source>
        <dbReference type="SMART" id="SM00670"/>
    </source>
</evidence>
<reference evidence="6 7" key="1">
    <citation type="journal article" date="2020" name="Front. Microbiol.">
        <title>Single-cell genomics of novel Actinobacteria with the Wood-Ljungdahl pathway discovered in a serpentinizing system.</title>
        <authorList>
            <person name="Merino N."/>
            <person name="Kawai M."/>
            <person name="Boyd E.S."/>
            <person name="Colman D.R."/>
            <person name="McGlynn S.E."/>
            <person name="Nealson K.H."/>
            <person name="Kurokawa K."/>
            <person name="Hongoh Y."/>
        </authorList>
    </citation>
    <scope>NUCLEOTIDE SEQUENCE [LARGE SCALE GENOMIC DNA]</scope>
    <source>
        <strain evidence="6 7">S06</strain>
    </source>
</reference>
<dbReference type="AlphaFoldDB" id="A0A6V8NNY7"/>
<evidence type="ECO:0000256" key="3">
    <source>
        <dbReference type="ARBA" id="ARBA00022801"/>
    </source>
</evidence>
<evidence type="ECO:0000313" key="6">
    <source>
        <dbReference type="EMBL" id="GFP21030.1"/>
    </source>
</evidence>
<keyword evidence="3" id="KW-0378">Hydrolase</keyword>
<accession>A0A6V8NNY7</accession>
<dbReference type="InterPro" id="IPR029060">
    <property type="entry name" value="PIN-like_dom_sf"/>
</dbReference>
<dbReference type="Pfam" id="PF01850">
    <property type="entry name" value="PIN"/>
    <property type="match status" value="1"/>
</dbReference>
<proteinExistence type="predicted"/>
<dbReference type="EMBL" id="BLRV01000014">
    <property type="protein sequence ID" value="GFP21030.1"/>
    <property type="molecule type" value="Genomic_DNA"/>
</dbReference>
<dbReference type="GO" id="GO:0046872">
    <property type="term" value="F:metal ion binding"/>
    <property type="evidence" value="ECO:0007669"/>
    <property type="project" value="UniProtKB-KW"/>
</dbReference>
<dbReference type="PANTHER" id="PTHR38826">
    <property type="entry name" value="RIBONUCLEASE VAPC13"/>
    <property type="match status" value="1"/>
</dbReference>
<keyword evidence="1" id="KW-0540">Nuclease</keyword>